<dbReference type="GO" id="GO:0006839">
    <property type="term" value="P:mitochondrial transport"/>
    <property type="evidence" value="ECO:0007669"/>
    <property type="project" value="TreeGrafter"/>
</dbReference>
<keyword evidence="8 9" id="KW-0472">Membrane</keyword>
<dbReference type="InParanoid" id="A0A1W4X8E6"/>
<feature type="repeat" description="Solcar" evidence="9">
    <location>
        <begin position="199"/>
        <end position="285"/>
    </location>
</feature>
<dbReference type="Proteomes" id="UP000192223">
    <property type="component" value="Unplaced"/>
</dbReference>
<keyword evidence="3 10" id="KW-0813">Transport</keyword>
<dbReference type="FunCoup" id="A0A1W4X8E6">
    <property type="interactions" value="1278"/>
</dbReference>
<evidence type="ECO:0000313" key="12">
    <source>
        <dbReference type="Proteomes" id="UP000192223"/>
    </source>
</evidence>
<feature type="transmembrane region" description="Helical" evidence="11">
    <location>
        <begin position="6"/>
        <end position="24"/>
    </location>
</feature>
<protein>
    <submittedName>
        <fullName evidence="13">Congested-like trachea protein</fullName>
    </submittedName>
</protein>
<evidence type="ECO:0000256" key="7">
    <source>
        <dbReference type="ARBA" id="ARBA00023128"/>
    </source>
</evidence>
<evidence type="ECO:0000256" key="10">
    <source>
        <dbReference type="RuleBase" id="RU000488"/>
    </source>
</evidence>
<evidence type="ECO:0000313" key="13">
    <source>
        <dbReference type="RefSeq" id="XP_018328678.1"/>
    </source>
</evidence>
<proteinExistence type="inferred from homology"/>
<keyword evidence="6 11" id="KW-1133">Transmembrane helix</keyword>
<name>A0A1W4X8E6_AGRPL</name>
<dbReference type="GO" id="GO:0015227">
    <property type="term" value="F:O-acyl-L-carnitine transmembrane transporter activity"/>
    <property type="evidence" value="ECO:0007669"/>
    <property type="project" value="TreeGrafter"/>
</dbReference>
<dbReference type="Gene3D" id="1.50.40.10">
    <property type="entry name" value="Mitochondrial carrier domain"/>
    <property type="match status" value="1"/>
</dbReference>
<evidence type="ECO:0000256" key="3">
    <source>
        <dbReference type="ARBA" id="ARBA00022448"/>
    </source>
</evidence>
<feature type="repeat" description="Solcar" evidence="9">
    <location>
        <begin position="101"/>
        <end position="190"/>
    </location>
</feature>
<feature type="transmembrane region" description="Helical" evidence="11">
    <location>
        <begin position="67"/>
        <end position="87"/>
    </location>
</feature>
<dbReference type="GO" id="GO:1902603">
    <property type="term" value="P:carnitine transmembrane transport"/>
    <property type="evidence" value="ECO:0007669"/>
    <property type="project" value="TreeGrafter"/>
</dbReference>
<dbReference type="InterPro" id="IPR050567">
    <property type="entry name" value="Mitochondrial_Carrier"/>
</dbReference>
<dbReference type="PANTHER" id="PTHR45624:SF4">
    <property type="entry name" value="CONGESTED-LIKE TRACHEA PROTEIN-RELATED"/>
    <property type="match status" value="1"/>
</dbReference>
<dbReference type="SUPFAM" id="SSF103506">
    <property type="entry name" value="Mitochondrial carrier"/>
    <property type="match status" value="1"/>
</dbReference>
<accession>A0A1W4X8E6</accession>
<dbReference type="PROSITE" id="PS50920">
    <property type="entry name" value="SOLCAR"/>
    <property type="match status" value="3"/>
</dbReference>
<evidence type="ECO:0000256" key="8">
    <source>
        <dbReference type="ARBA" id="ARBA00023136"/>
    </source>
</evidence>
<dbReference type="STRING" id="224129.A0A1W4X8E6"/>
<dbReference type="AlphaFoldDB" id="A0A1W4X8E6"/>
<evidence type="ECO:0000256" key="5">
    <source>
        <dbReference type="ARBA" id="ARBA00022737"/>
    </source>
</evidence>
<organism evidence="12 13">
    <name type="scientific">Agrilus planipennis</name>
    <name type="common">Emerald ash borer</name>
    <name type="synonym">Agrilus marcopoli</name>
    <dbReference type="NCBI Taxonomy" id="224129"/>
    <lineage>
        <taxon>Eukaryota</taxon>
        <taxon>Metazoa</taxon>
        <taxon>Ecdysozoa</taxon>
        <taxon>Arthropoda</taxon>
        <taxon>Hexapoda</taxon>
        <taxon>Insecta</taxon>
        <taxon>Pterygota</taxon>
        <taxon>Neoptera</taxon>
        <taxon>Endopterygota</taxon>
        <taxon>Coleoptera</taxon>
        <taxon>Polyphaga</taxon>
        <taxon>Elateriformia</taxon>
        <taxon>Buprestoidea</taxon>
        <taxon>Buprestidae</taxon>
        <taxon>Agrilinae</taxon>
        <taxon>Agrilus</taxon>
    </lineage>
</organism>
<dbReference type="RefSeq" id="XP_018328678.1">
    <property type="nucleotide sequence ID" value="XM_018473176.1"/>
</dbReference>
<comment type="subcellular location">
    <subcellularLocation>
        <location evidence="1">Mitochondrion membrane</location>
        <topology evidence="1">Multi-pass membrane protein</topology>
    </subcellularLocation>
</comment>
<evidence type="ECO:0000256" key="1">
    <source>
        <dbReference type="ARBA" id="ARBA00004225"/>
    </source>
</evidence>
<dbReference type="InterPro" id="IPR002067">
    <property type="entry name" value="MCP"/>
</dbReference>
<dbReference type="KEGG" id="apln:108739329"/>
<gene>
    <name evidence="13" type="primary">LOC108739329</name>
</gene>
<evidence type="ECO:0000256" key="2">
    <source>
        <dbReference type="ARBA" id="ARBA00006375"/>
    </source>
</evidence>
<keyword evidence="7" id="KW-0496">Mitochondrion</keyword>
<feature type="repeat" description="Solcar" evidence="9">
    <location>
        <begin position="1"/>
        <end position="91"/>
    </location>
</feature>
<keyword evidence="4 9" id="KW-0812">Transmembrane</keyword>
<sequence>MDQLKYFVSGGCGGIFAVLVGHPLDTVKVRLQAGATDSSGKPLYAGTMDCILKTVQKEGPLGLYKGMSAPLVAIAPIFAVSFFGYGLGRGIFGPKDPSMQLSLSQCFCAGALSGLLTSSIMAPGERIKVLLQLQDDPSKPKLYSGTFDCAMKLFKEGGIKSIYRGFLATVLRDVPAAGLYFSTYEFFQNMFTDNGKKESSKASTLFSGGMAGVANWIIGMPADVLKSRLQGAPEGTYPGGMKDVFVELMKTDGPLGLYKGITPVILRAFPANAASFLGFDMCMKFLSKF</sequence>
<dbReference type="PANTHER" id="PTHR45624">
    <property type="entry name" value="MITOCHONDRIAL BASIC AMINO ACIDS TRANSPORTER-RELATED"/>
    <property type="match status" value="1"/>
</dbReference>
<evidence type="ECO:0000256" key="9">
    <source>
        <dbReference type="PROSITE-ProRule" id="PRU00282"/>
    </source>
</evidence>
<dbReference type="GO" id="GO:0031966">
    <property type="term" value="C:mitochondrial membrane"/>
    <property type="evidence" value="ECO:0007669"/>
    <property type="project" value="UniProtKB-SubCell"/>
</dbReference>
<evidence type="ECO:0000256" key="6">
    <source>
        <dbReference type="ARBA" id="ARBA00022989"/>
    </source>
</evidence>
<evidence type="ECO:0000256" key="4">
    <source>
        <dbReference type="ARBA" id="ARBA00022692"/>
    </source>
</evidence>
<comment type="similarity">
    <text evidence="2 10">Belongs to the mitochondrial carrier (TC 2.A.29) family.</text>
</comment>
<keyword evidence="12" id="KW-1185">Reference proteome</keyword>
<dbReference type="InterPro" id="IPR018108">
    <property type="entry name" value="MCP_transmembrane"/>
</dbReference>
<dbReference type="Pfam" id="PF00153">
    <property type="entry name" value="Mito_carr"/>
    <property type="match status" value="3"/>
</dbReference>
<dbReference type="PRINTS" id="PR00926">
    <property type="entry name" value="MITOCARRIER"/>
</dbReference>
<dbReference type="InterPro" id="IPR023395">
    <property type="entry name" value="MCP_dom_sf"/>
</dbReference>
<evidence type="ECO:0000256" key="11">
    <source>
        <dbReference type="SAM" id="Phobius"/>
    </source>
</evidence>
<dbReference type="OrthoDB" id="14252at2759"/>
<reference evidence="13" key="1">
    <citation type="submission" date="2025-08" db="UniProtKB">
        <authorList>
            <consortium name="RefSeq"/>
        </authorList>
    </citation>
    <scope>IDENTIFICATION</scope>
    <source>
        <tissue evidence="13">Entire body</tissue>
    </source>
</reference>
<keyword evidence="5" id="KW-0677">Repeat</keyword>
<dbReference type="GeneID" id="108739329"/>
<feature type="transmembrane region" description="Helical" evidence="11">
    <location>
        <begin position="99"/>
        <end position="122"/>
    </location>
</feature>